<evidence type="ECO:0000313" key="2">
    <source>
        <dbReference type="Proteomes" id="UP000321261"/>
    </source>
</evidence>
<accession>A0A561SRV5</accession>
<gene>
    <name evidence="1" type="ORF">FHX44_113512</name>
</gene>
<organism evidence="1 2">
    <name type="scientific">Pseudonocardia hierapolitana</name>
    <dbReference type="NCBI Taxonomy" id="1128676"/>
    <lineage>
        <taxon>Bacteria</taxon>
        <taxon>Bacillati</taxon>
        <taxon>Actinomycetota</taxon>
        <taxon>Actinomycetes</taxon>
        <taxon>Pseudonocardiales</taxon>
        <taxon>Pseudonocardiaceae</taxon>
        <taxon>Pseudonocardia</taxon>
    </lineage>
</organism>
<dbReference type="EMBL" id="VIWU01000001">
    <property type="protein sequence ID" value="TWF77600.1"/>
    <property type="molecule type" value="Genomic_DNA"/>
</dbReference>
<dbReference type="Proteomes" id="UP000321261">
    <property type="component" value="Unassembled WGS sequence"/>
</dbReference>
<dbReference type="AlphaFoldDB" id="A0A561SRV5"/>
<keyword evidence="2" id="KW-1185">Reference proteome</keyword>
<proteinExistence type="predicted"/>
<reference evidence="1 2" key="1">
    <citation type="submission" date="2019-06" db="EMBL/GenBank/DDBJ databases">
        <title>Sequencing the genomes of 1000 actinobacteria strains.</title>
        <authorList>
            <person name="Klenk H.-P."/>
        </authorList>
    </citation>
    <scope>NUCLEOTIDE SEQUENCE [LARGE SCALE GENOMIC DNA]</scope>
    <source>
        <strain evidence="1 2">DSM 45671</strain>
    </source>
</reference>
<evidence type="ECO:0000313" key="1">
    <source>
        <dbReference type="EMBL" id="TWF77600.1"/>
    </source>
</evidence>
<name>A0A561SRV5_9PSEU</name>
<comment type="caution">
    <text evidence="1">The sequence shown here is derived from an EMBL/GenBank/DDBJ whole genome shotgun (WGS) entry which is preliminary data.</text>
</comment>
<sequence length="48" mass="5287">MALAEALTWFNQAAEGRGRPFSVDSWLAEPQPGRWITYCGALVPLPDP</sequence>
<protein>
    <submittedName>
        <fullName evidence="1">Uncharacterized protein</fullName>
    </submittedName>
</protein>